<evidence type="ECO:0000256" key="7">
    <source>
        <dbReference type="SAM" id="SignalP"/>
    </source>
</evidence>
<evidence type="ECO:0000313" key="10">
    <source>
        <dbReference type="EMBL" id="GAD97020.1"/>
    </source>
</evidence>
<accession>V5I2C1</accession>
<dbReference type="InParanoid" id="V5I2C1"/>
<evidence type="ECO:0000256" key="6">
    <source>
        <dbReference type="RuleBase" id="RU003345"/>
    </source>
</evidence>
<evidence type="ECO:0000259" key="8">
    <source>
        <dbReference type="Pfam" id="PF00171"/>
    </source>
</evidence>
<dbReference type="Gene3D" id="3.40.605.10">
    <property type="entry name" value="Aldehyde Dehydrogenase, Chain A, domain 1"/>
    <property type="match status" value="1"/>
</dbReference>
<dbReference type="InterPro" id="IPR011329">
    <property type="entry name" value="Killer_tox_Kp4/SMK"/>
</dbReference>
<keyword evidence="2 6" id="KW-0560">Oxidoreductase</keyword>
<dbReference type="GO" id="GO:0004029">
    <property type="term" value="F:aldehyde dehydrogenase (NAD+) activity"/>
    <property type="evidence" value="ECO:0007669"/>
    <property type="project" value="UniProtKB-EC"/>
</dbReference>
<dbReference type="Pfam" id="PF09044">
    <property type="entry name" value="Kp4"/>
    <property type="match status" value="1"/>
</dbReference>
<keyword evidence="11" id="KW-1185">Reference proteome</keyword>
<dbReference type="Proteomes" id="UP000018001">
    <property type="component" value="Unassembled WGS sequence"/>
</dbReference>
<dbReference type="PANTHER" id="PTHR11699">
    <property type="entry name" value="ALDEHYDE DEHYDROGENASE-RELATED"/>
    <property type="match status" value="1"/>
</dbReference>
<dbReference type="PROSITE" id="PS00687">
    <property type="entry name" value="ALDEHYDE_DEHYDR_GLU"/>
    <property type="match status" value="1"/>
</dbReference>
<dbReference type="Gene3D" id="3.40.309.10">
    <property type="entry name" value="Aldehyde Dehydrogenase, Chain A, domain 2"/>
    <property type="match status" value="1"/>
</dbReference>
<dbReference type="EMBL" id="BAUL01000182">
    <property type="protein sequence ID" value="GAD97020.1"/>
    <property type="molecule type" value="Genomic_DNA"/>
</dbReference>
<organism evidence="10 11">
    <name type="scientific">Byssochlamys spectabilis (strain No. 5 / NBRC 109023)</name>
    <name type="common">Paecilomyces variotii</name>
    <dbReference type="NCBI Taxonomy" id="1356009"/>
    <lineage>
        <taxon>Eukaryota</taxon>
        <taxon>Fungi</taxon>
        <taxon>Dikarya</taxon>
        <taxon>Ascomycota</taxon>
        <taxon>Pezizomycotina</taxon>
        <taxon>Eurotiomycetes</taxon>
        <taxon>Eurotiomycetidae</taxon>
        <taxon>Eurotiales</taxon>
        <taxon>Thermoascaceae</taxon>
        <taxon>Paecilomyces</taxon>
    </lineage>
</organism>
<dbReference type="Gene3D" id="3.30.430.10">
    <property type="entry name" value="Killer Toxin P4, subunit A"/>
    <property type="match status" value="1"/>
</dbReference>
<evidence type="ECO:0000256" key="3">
    <source>
        <dbReference type="ARBA" id="ARBA00024226"/>
    </source>
</evidence>
<dbReference type="SUPFAM" id="SSF55221">
    <property type="entry name" value="Yeast killer toxins"/>
    <property type="match status" value="1"/>
</dbReference>
<proteinExistence type="inferred from homology"/>
<dbReference type="GO" id="GO:0005576">
    <property type="term" value="C:extracellular region"/>
    <property type="evidence" value="ECO:0007669"/>
    <property type="project" value="InterPro"/>
</dbReference>
<dbReference type="OrthoDB" id="310895at2759"/>
<dbReference type="InterPro" id="IPR016163">
    <property type="entry name" value="Ald_DH_C"/>
</dbReference>
<dbReference type="FunFam" id="3.40.309.10:FF:000012">
    <property type="entry name" value="Betaine aldehyde dehydrogenase"/>
    <property type="match status" value="1"/>
</dbReference>
<evidence type="ECO:0000256" key="5">
    <source>
        <dbReference type="PROSITE-ProRule" id="PRU10007"/>
    </source>
</evidence>
<evidence type="ECO:0000256" key="4">
    <source>
        <dbReference type="ARBA" id="ARBA00049194"/>
    </source>
</evidence>
<comment type="similarity">
    <text evidence="1 6">Belongs to the aldehyde dehydrogenase family.</text>
</comment>
<evidence type="ECO:0000259" key="9">
    <source>
        <dbReference type="Pfam" id="PF09044"/>
    </source>
</evidence>
<evidence type="ECO:0000256" key="2">
    <source>
        <dbReference type="ARBA" id="ARBA00023002"/>
    </source>
</evidence>
<feature type="active site" evidence="5">
    <location>
        <position position="390"/>
    </location>
</feature>
<comment type="catalytic activity">
    <reaction evidence="4">
        <text>an aldehyde + NAD(+) + H2O = a carboxylate + NADH + 2 H(+)</text>
        <dbReference type="Rhea" id="RHEA:16185"/>
        <dbReference type="ChEBI" id="CHEBI:15377"/>
        <dbReference type="ChEBI" id="CHEBI:15378"/>
        <dbReference type="ChEBI" id="CHEBI:17478"/>
        <dbReference type="ChEBI" id="CHEBI:29067"/>
        <dbReference type="ChEBI" id="CHEBI:57540"/>
        <dbReference type="ChEBI" id="CHEBI:57945"/>
        <dbReference type="EC" id="1.2.1.3"/>
    </reaction>
</comment>
<evidence type="ECO:0000313" key="11">
    <source>
        <dbReference type="Proteomes" id="UP000018001"/>
    </source>
</evidence>
<dbReference type="eggNOG" id="KOG2450">
    <property type="taxonomic scope" value="Eukaryota"/>
</dbReference>
<dbReference type="InterPro" id="IPR015590">
    <property type="entry name" value="Aldehyde_DH_dom"/>
</dbReference>
<dbReference type="InterPro" id="IPR029510">
    <property type="entry name" value="Ald_DH_CS_GLU"/>
</dbReference>
<reference evidence="11" key="1">
    <citation type="journal article" date="2014" name="Genome Announc.">
        <title>Draft genome sequence of the formaldehyde-resistant fungus Byssochlamys spectabilis No. 5 (anamorph Paecilomyces variotii No. 5) (NBRC109023).</title>
        <authorList>
            <person name="Oka T."/>
            <person name="Ekino K."/>
            <person name="Fukuda K."/>
            <person name="Nomura Y."/>
        </authorList>
    </citation>
    <scope>NUCLEOTIDE SEQUENCE [LARGE SCALE GENOMIC DNA]</scope>
    <source>
        <strain evidence="11">No. 5 / NBRC 109023</strain>
    </source>
</reference>
<dbReference type="InterPro" id="IPR016162">
    <property type="entry name" value="Ald_DH_N"/>
</dbReference>
<feature type="domain" description="Killer toxin Kp4" evidence="9">
    <location>
        <begin position="9"/>
        <end position="117"/>
    </location>
</feature>
<dbReference type="Pfam" id="PF00171">
    <property type="entry name" value="Aldedh"/>
    <property type="match status" value="1"/>
</dbReference>
<gene>
    <name evidence="10" type="ORF">PVAR5_5689</name>
</gene>
<dbReference type="AlphaFoldDB" id="V5I2C1"/>
<feature type="chain" id="PRO_5004738368" description="aldehyde dehydrogenase (NAD(+))" evidence="7">
    <location>
        <begin position="20"/>
        <end position="628"/>
    </location>
</feature>
<dbReference type="SUPFAM" id="SSF53720">
    <property type="entry name" value="ALDH-like"/>
    <property type="match status" value="1"/>
</dbReference>
<evidence type="ECO:0000256" key="1">
    <source>
        <dbReference type="ARBA" id="ARBA00009986"/>
    </source>
</evidence>
<name>V5I2C1_BYSSN</name>
<keyword evidence="7" id="KW-0732">Signal</keyword>
<dbReference type="EC" id="1.2.1.3" evidence="3"/>
<dbReference type="FunFam" id="3.40.605.10:FF:000007">
    <property type="entry name" value="NAD/NADP-dependent betaine aldehyde dehydrogenase"/>
    <property type="match status" value="1"/>
</dbReference>
<comment type="caution">
    <text evidence="10">The sequence shown here is derived from an EMBL/GenBank/DDBJ whole genome shotgun (WGS) entry which is preliminary data.</text>
</comment>
<dbReference type="InterPro" id="IPR015131">
    <property type="entry name" value="Killer_tox_Kp4"/>
</dbReference>
<feature type="domain" description="Aldehyde dehydrogenase" evidence="8">
    <location>
        <begin position="155"/>
        <end position="615"/>
    </location>
</feature>
<dbReference type="InterPro" id="IPR016161">
    <property type="entry name" value="Ald_DH/histidinol_DH"/>
</dbReference>
<dbReference type="HOGENOM" id="CLU_005391_0_0_1"/>
<protein>
    <recommendedName>
        <fullName evidence="3">aldehyde dehydrogenase (NAD(+))</fullName>
        <ecNumber evidence="3">1.2.1.3</ecNumber>
    </recommendedName>
</protein>
<sequence>MQSLLSVIIFALAISSTSALGINCRGNSHCGATPCDLALLKYEVDQMVTVEKQYKPGEHIVCCGDPNVASGLCVFTQNTPNPISVAQLKPLMQGLVDNKCAKCGSIPFRDNNVMEGSHPVDRQQAAKMNGNTITTMHTLPFINNKYVPDQRIHGHSRDKLEVYNPTDETLVTGDVEVCGPLEVNEAVEAAMDAFEVWKTWTGSRRAKCLLRLADLLEANCERLAKLETIAMGMPFIAARELIRTKVADWFRYYAGWCTKLGGEYYPDDDGEGFYKLVTYEPMGICAAVASWNATFLYAAWKIAPAVAAGNTIIFKPSERSPLGALAMGDLIKQAGFPPGVINIVSGGDRTGFLLAQHRCIKKISFTGSHTNGQRIHAAATHTNMKRVILELGGKNPSIVFEDADFGNALHHNSYGFLLNTGQACVSGSRLFVHEDIAEGFIEGLLQCFKTFTTIMGDPMEPNTLLGPLVDRRHYDKVMYYIKEGQKDGAELLCGGVRKDDKGWFLEPAILLNPPTTSCVYRDEIFGPVLVVRTFKEEDEVIDMANDTMYGLSASIFTKDIIRAMRVSAELKAGTVSINSGTMPTMSTPFGGFKQSGFGRESGKNGLMEYLEPKTILIDCKPPPPEDEI</sequence>
<feature type="signal peptide" evidence="7">
    <location>
        <begin position="1"/>
        <end position="19"/>
    </location>
</feature>